<evidence type="ECO:0000313" key="5">
    <source>
        <dbReference type="EMBL" id="GLJ58722.1"/>
    </source>
</evidence>
<dbReference type="Proteomes" id="UP001234787">
    <property type="component" value="Unassembled WGS sequence"/>
</dbReference>
<proteinExistence type="predicted"/>
<accession>A0AAD3NN24</accession>
<dbReference type="EMBL" id="BSEH01000962">
    <property type="protein sequence ID" value="GLJ59486.1"/>
    <property type="molecule type" value="Genomic_DNA"/>
</dbReference>
<dbReference type="EMBL" id="BSEH01000503">
    <property type="protein sequence ID" value="GLJ58722.1"/>
    <property type="molecule type" value="Genomic_DNA"/>
</dbReference>
<dbReference type="EMBL" id="BSEH01000302">
    <property type="protein sequence ID" value="GLJ58212.1"/>
    <property type="molecule type" value="Genomic_DNA"/>
</dbReference>
<gene>
    <name evidence="2" type="ORF">SUGI_1423440</name>
    <name evidence="3" type="ORF">SUGI_1423480</name>
    <name evidence="4" type="ORF">SUGI_1469030</name>
    <name evidence="5" type="ORF">SUGI_1471610</name>
    <name evidence="6" type="ORF">SUGI_1510520</name>
</gene>
<keyword evidence="7" id="KW-1185">Reference proteome</keyword>
<evidence type="ECO:0000313" key="6">
    <source>
        <dbReference type="EMBL" id="GLJ59486.1"/>
    </source>
</evidence>
<evidence type="ECO:0000313" key="7">
    <source>
        <dbReference type="Proteomes" id="UP001234787"/>
    </source>
</evidence>
<evidence type="ECO:0000313" key="2">
    <source>
        <dbReference type="EMBL" id="GLJ58212.1"/>
    </source>
</evidence>
<evidence type="ECO:0000313" key="3">
    <source>
        <dbReference type="EMBL" id="GLJ58213.1"/>
    </source>
</evidence>
<feature type="chain" id="PRO_5042440983" evidence="1">
    <location>
        <begin position="27"/>
        <end position="86"/>
    </location>
</feature>
<dbReference type="EMBL" id="BSEH01000492">
    <property type="protein sequence ID" value="GLJ58700.1"/>
    <property type="molecule type" value="Genomic_DNA"/>
</dbReference>
<protein>
    <submittedName>
        <fullName evidence="4">Uncharacterized protein</fullName>
    </submittedName>
</protein>
<evidence type="ECO:0000313" key="4">
    <source>
        <dbReference type="EMBL" id="GLJ58700.1"/>
    </source>
</evidence>
<dbReference type="AlphaFoldDB" id="A0AAD3NN24"/>
<dbReference type="EMBL" id="BSEH01000302">
    <property type="protein sequence ID" value="GLJ58213.1"/>
    <property type="molecule type" value="Genomic_DNA"/>
</dbReference>
<feature type="signal peptide" evidence="1">
    <location>
        <begin position="1"/>
        <end position="26"/>
    </location>
</feature>
<comment type="caution">
    <text evidence="4">The sequence shown here is derived from an EMBL/GenBank/DDBJ whole genome shotgun (WGS) entry which is preliminary data.</text>
</comment>
<evidence type="ECO:0000256" key="1">
    <source>
        <dbReference type="SAM" id="SignalP"/>
    </source>
</evidence>
<sequence length="86" mass="9430">MANERGILVSMLAVLILLTLLSPTTASTLPRPLTHHPKSAGVTAVDHCYDDPVQKCDDCQAKIKEKHYKCVSLPTGQFQCCECLEC</sequence>
<keyword evidence="1" id="KW-0732">Signal</keyword>
<name>A0AAD3NN24_CRYJA</name>
<organism evidence="4 7">
    <name type="scientific">Cryptomeria japonica</name>
    <name type="common">Japanese cedar</name>
    <name type="synonym">Cupressus japonica</name>
    <dbReference type="NCBI Taxonomy" id="3369"/>
    <lineage>
        <taxon>Eukaryota</taxon>
        <taxon>Viridiplantae</taxon>
        <taxon>Streptophyta</taxon>
        <taxon>Embryophyta</taxon>
        <taxon>Tracheophyta</taxon>
        <taxon>Spermatophyta</taxon>
        <taxon>Pinopsida</taxon>
        <taxon>Pinidae</taxon>
        <taxon>Conifers II</taxon>
        <taxon>Cupressales</taxon>
        <taxon>Cupressaceae</taxon>
        <taxon>Cryptomeria</taxon>
    </lineage>
</organism>
<reference evidence="4" key="1">
    <citation type="submission" date="2022-12" db="EMBL/GenBank/DDBJ databases">
        <title>Chromosome-Level Genome Assembly of Japanese Cedar (Cryptomeriajaponica D. Don).</title>
        <authorList>
            <person name="Fujino T."/>
            <person name="Yamaguchi K."/>
            <person name="Yokoyama T."/>
            <person name="Hamanaka T."/>
            <person name="Harazono Y."/>
            <person name="Kamada H."/>
            <person name="Kobayashi W."/>
            <person name="Ujino-Ihara T."/>
            <person name="Uchiyama K."/>
            <person name="Matsumoto A."/>
            <person name="Izuno A."/>
            <person name="Tsumura Y."/>
            <person name="Toyoda A."/>
            <person name="Shigenobu S."/>
            <person name="Moriguchi Y."/>
            <person name="Ueno S."/>
            <person name="Kasahara M."/>
        </authorList>
    </citation>
    <scope>NUCLEOTIDE SEQUENCE</scope>
</reference>